<evidence type="ECO:0000256" key="2">
    <source>
        <dbReference type="RuleBase" id="RU003457"/>
    </source>
</evidence>
<evidence type="ECO:0000259" key="3">
    <source>
        <dbReference type="Pfam" id="PF02678"/>
    </source>
</evidence>
<dbReference type="InterPro" id="IPR014710">
    <property type="entry name" value="RmlC-like_jellyroll"/>
</dbReference>
<dbReference type="PANTHER" id="PTHR13903">
    <property type="entry name" value="PIRIN-RELATED"/>
    <property type="match status" value="1"/>
</dbReference>
<protein>
    <recommendedName>
        <fullName evidence="3">Pirin N-terminal domain-containing protein</fullName>
    </recommendedName>
</protein>
<feature type="domain" description="Pirin N-terminal" evidence="3">
    <location>
        <begin position="53"/>
        <end position="118"/>
    </location>
</feature>
<dbReference type="Pfam" id="PF02678">
    <property type="entry name" value="Pirin"/>
    <property type="match status" value="1"/>
</dbReference>
<proteinExistence type="inferred from homology"/>
<dbReference type="Proteomes" id="UP000518605">
    <property type="component" value="Unassembled WGS sequence"/>
</dbReference>
<evidence type="ECO:0000256" key="1">
    <source>
        <dbReference type="ARBA" id="ARBA00008416"/>
    </source>
</evidence>
<reference evidence="4 5" key="1">
    <citation type="submission" date="2020-08" db="EMBL/GenBank/DDBJ databases">
        <title>Genomic Encyclopedia of Type Strains, Phase III (KMG-III): the genomes of soil and plant-associated and newly described type strains.</title>
        <authorList>
            <person name="Whitman W."/>
        </authorList>
    </citation>
    <scope>NUCLEOTIDE SEQUENCE [LARGE SCALE GENOMIC DNA]</scope>
    <source>
        <strain evidence="4 5">CECT 8234</strain>
    </source>
</reference>
<keyword evidence="5" id="KW-1185">Reference proteome</keyword>
<evidence type="ECO:0000313" key="5">
    <source>
        <dbReference type="Proteomes" id="UP000518605"/>
    </source>
</evidence>
<dbReference type="EMBL" id="JACHXW010000013">
    <property type="protein sequence ID" value="MBB3153951.1"/>
    <property type="molecule type" value="Genomic_DNA"/>
</dbReference>
<dbReference type="RefSeq" id="WP_183566504.1">
    <property type="nucleotide sequence ID" value="NZ_CBCSLB010000013.1"/>
</dbReference>
<dbReference type="InterPro" id="IPR011051">
    <property type="entry name" value="RmlC_Cupin_sf"/>
</dbReference>
<dbReference type="InterPro" id="IPR012093">
    <property type="entry name" value="Pirin"/>
</dbReference>
<comment type="caution">
    <text evidence="4">The sequence shown here is derived from an EMBL/GenBank/DDBJ whole genome shotgun (WGS) entry which is preliminary data.</text>
</comment>
<dbReference type="AlphaFoldDB" id="A0A7W5CA49"/>
<dbReference type="PANTHER" id="PTHR13903:SF8">
    <property type="entry name" value="PIRIN"/>
    <property type="match status" value="1"/>
</dbReference>
<sequence length="257" mass="28355">MKVNVYTPLQQAVGSFENGRIIEQKPIGFPQEQEAVKGVGPLFYWAWAHAKEGGSIGLHPHKGFEIMTYVVNGLVEHGDTLGTESTVGAGGAQIMQTGSGVSHRERITGPDAEIFQIWFEPNLNEAVKRTPTYHEYNAEDFPVSISSGVQIKTIIGEGAPVQLVADVRVWDLTLEPEAEYAFTIPEGYSAAALAIRGDGLWSFGPEGTSRALFKQKDFTVLEAEGQAETIRLVNEEQPFRMIMIQVPTEVDYPLYQR</sequence>
<accession>A0A7W5CA49</accession>
<evidence type="ECO:0000313" key="4">
    <source>
        <dbReference type="EMBL" id="MBB3153951.1"/>
    </source>
</evidence>
<gene>
    <name evidence="4" type="ORF">FHS16_004027</name>
</gene>
<dbReference type="InterPro" id="IPR003829">
    <property type="entry name" value="Pirin_N_dom"/>
</dbReference>
<dbReference type="CDD" id="cd02247">
    <property type="entry name" value="cupin_pirin_C"/>
    <property type="match status" value="1"/>
</dbReference>
<dbReference type="SUPFAM" id="SSF51182">
    <property type="entry name" value="RmlC-like cupins"/>
    <property type="match status" value="1"/>
</dbReference>
<dbReference type="Gene3D" id="2.60.120.10">
    <property type="entry name" value="Jelly Rolls"/>
    <property type="match status" value="1"/>
</dbReference>
<name>A0A7W5CA49_9BACL</name>
<comment type="similarity">
    <text evidence="1 2">Belongs to the pirin family.</text>
</comment>
<organism evidence="4 5">
    <name type="scientific">Paenibacillus endophyticus</name>
    <dbReference type="NCBI Taxonomy" id="1294268"/>
    <lineage>
        <taxon>Bacteria</taxon>
        <taxon>Bacillati</taxon>
        <taxon>Bacillota</taxon>
        <taxon>Bacilli</taxon>
        <taxon>Bacillales</taxon>
        <taxon>Paenibacillaceae</taxon>
        <taxon>Paenibacillus</taxon>
    </lineage>
</organism>